<dbReference type="AlphaFoldDB" id="A0A9X0D0M5"/>
<feature type="non-terminal residue" evidence="1">
    <location>
        <position position="1"/>
    </location>
</feature>
<evidence type="ECO:0008006" key="3">
    <source>
        <dbReference type="Google" id="ProtNLM"/>
    </source>
</evidence>
<dbReference type="Proteomes" id="UP001163046">
    <property type="component" value="Unassembled WGS sequence"/>
</dbReference>
<dbReference type="OrthoDB" id="6252479at2759"/>
<protein>
    <recommendedName>
        <fullName evidence="3">C1q domain-containing protein</fullName>
    </recommendedName>
</protein>
<organism evidence="1 2">
    <name type="scientific">Desmophyllum pertusum</name>
    <dbReference type="NCBI Taxonomy" id="174260"/>
    <lineage>
        <taxon>Eukaryota</taxon>
        <taxon>Metazoa</taxon>
        <taxon>Cnidaria</taxon>
        <taxon>Anthozoa</taxon>
        <taxon>Hexacorallia</taxon>
        <taxon>Scleractinia</taxon>
        <taxon>Caryophylliina</taxon>
        <taxon>Caryophylliidae</taxon>
        <taxon>Desmophyllum</taxon>
    </lineage>
</organism>
<name>A0A9X0D0M5_9CNID</name>
<gene>
    <name evidence="1" type="ORF">OS493_034877</name>
</gene>
<comment type="caution">
    <text evidence="1">The sequence shown here is derived from an EMBL/GenBank/DDBJ whole genome shotgun (WGS) entry which is preliminary data.</text>
</comment>
<dbReference type="InterPro" id="IPR008983">
    <property type="entry name" value="Tumour_necrosis_fac-like_dom"/>
</dbReference>
<accession>A0A9X0D0M5</accession>
<dbReference type="Gene3D" id="2.60.120.40">
    <property type="match status" value="3"/>
</dbReference>
<reference evidence="1" key="1">
    <citation type="submission" date="2023-01" db="EMBL/GenBank/DDBJ databases">
        <title>Genome assembly of the deep-sea coral Lophelia pertusa.</title>
        <authorList>
            <person name="Herrera S."/>
            <person name="Cordes E."/>
        </authorList>
    </citation>
    <scope>NUCLEOTIDE SEQUENCE</scope>
    <source>
        <strain evidence="1">USNM1676648</strain>
        <tissue evidence="1">Polyp</tissue>
    </source>
</reference>
<evidence type="ECO:0000313" key="2">
    <source>
        <dbReference type="Proteomes" id="UP001163046"/>
    </source>
</evidence>
<sequence>FLEVGVSSYLENTVYHVPETGWTLVTPWIVTSRNGLFEATASGGKGFHDRFITPESGIYFIALNLHMANTTAGFLKASLVINGEFEEANGFEVKDPPSGLTGNSGLSAGQSFSSGPSSLIVSGVVKLDKGDAVTVYIQSDTNDNEMVDGLFCISVVSYDWPGVTATLTESIIINSPGWTKIAPWKTYGASGLFSFDNAFFSANGVYRPHQEGTYFVSCNVIFNGGGKGNLSAVIAIDDVVDTGNGLYSLNENPKRVVTLNVAGSIRLTKSQNVSIYVKTTVSSSWNVAKETGFSVVLVGADSLSTTGFFAVKQEEASQSSSCGEIDRWRAIQPVVDSFINNSAQFNSTSGRFKAKEDGLYLTSANILIHHSGLSRISMTIVLDGPPSKIAATTFQPIPSNSPSGNFVSTLTLASTLRLVADQYLSIFIEVQCQSVAPWKVLANSSFSVVLVSRWESDYNAGFLANNIATEKDNSGFNKINYWVQLFSKKL</sequence>
<dbReference type="SUPFAM" id="SSF49842">
    <property type="entry name" value="TNF-like"/>
    <property type="match status" value="2"/>
</dbReference>
<keyword evidence="2" id="KW-1185">Reference proteome</keyword>
<proteinExistence type="predicted"/>
<evidence type="ECO:0000313" key="1">
    <source>
        <dbReference type="EMBL" id="KAJ7382440.1"/>
    </source>
</evidence>
<dbReference type="EMBL" id="MU825923">
    <property type="protein sequence ID" value="KAJ7382440.1"/>
    <property type="molecule type" value="Genomic_DNA"/>
</dbReference>